<keyword evidence="2" id="KW-1185">Reference proteome</keyword>
<organism evidence="1 2">
    <name type="scientific">Entomophthora muscae</name>
    <dbReference type="NCBI Taxonomy" id="34485"/>
    <lineage>
        <taxon>Eukaryota</taxon>
        <taxon>Fungi</taxon>
        <taxon>Fungi incertae sedis</taxon>
        <taxon>Zoopagomycota</taxon>
        <taxon>Entomophthoromycotina</taxon>
        <taxon>Entomophthoromycetes</taxon>
        <taxon>Entomophthorales</taxon>
        <taxon>Entomophthoraceae</taxon>
        <taxon>Entomophthora</taxon>
    </lineage>
</organism>
<reference evidence="1" key="1">
    <citation type="submission" date="2022-04" db="EMBL/GenBank/DDBJ databases">
        <title>Genome of the entomopathogenic fungus Entomophthora muscae.</title>
        <authorList>
            <person name="Elya C."/>
            <person name="Lovett B.R."/>
            <person name="Lee E."/>
            <person name="Macias A.M."/>
            <person name="Hajek A.E."/>
            <person name="De Bivort B.L."/>
            <person name="Kasson M.T."/>
            <person name="De Fine Licht H.H."/>
            <person name="Stajich J.E."/>
        </authorList>
    </citation>
    <scope>NUCLEOTIDE SEQUENCE</scope>
    <source>
        <strain evidence="1">Berkeley</strain>
    </source>
</reference>
<evidence type="ECO:0000313" key="1">
    <source>
        <dbReference type="EMBL" id="KAJ9073701.1"/>
    </source>
</evidence>
<dbReference type="Proteomes" id="UP001165960">
    <property type="component" value="Unassembled WGS sequence"/>
</dbReference>
<name>A0ACC2TGV5_9FUNG</name>
<proteinExistence type="predicted"/>
<comment type="caution">
    <text evidence="1">The sequence shown here is derived from an EMBL/GenBank/DDBJ whole genome shotgun (WGS) entry which is preliminary data.</text>
</comment>
<protein>
    <submittedName>
        <fullName evidence="1">Uncharacterized protein</fullName>
    </submittedName>
</protein>
<evidence type="ECO:0000313" key="2">
    <source>
        <dbReference type="Proteomes" id="UP001165960"/>
    </source>
</evidence>
<accession>A0ACC2TGV5</accession>
<sequence length="111" mass="11832">MNTVTSILVVLALGAQAQPLGSVAESQSLVRRTHPKRNRAHATQTFVPVPVFINGNGPSSNSGSAPPNYNNAPASNYVPVSSNYDNAPSSNYNPKPDYQSSQVAPDYSPRY</sequence>
<gene>
    <name evidence="1" type="ORF">DSO57_1013304</name>
</gene>
<dbReference type="EMBL" id="QTSX02002889">
    <property type="protein sequence ID" value="KAJ9073701.1"/>
    <property type="molecule type" value="Genomic_DNA"/>
</dbReference>